<dbReference type="EMBL" id="BK029940">
    <property type="protein sequence ID" value="DAD55754.1"/>
    <property type="molecule type" value="Genomic_DNA"/>
</dbReference>
<organism evidence="1">
    <name type="scientific">Bacteriophage sp</name>
    <dbReference type="NCBI Taxonomy" id="38018"/>
    <lineage>
        <taxon>Viruses</taxon>
    </lineage>
</organism>
<accession>A0A8D9UHL4</accession>
<name>A0A8D9UHL4_9VIRU</name>
<sequence length="47" mass="5768">MIIFLLTWFTRSKRKETDSCPNYQSHLRHQTPVKSVYIITHRKEYIT</sequence>
<evidence type="ECO:0000313" key="1">
    <source>
        <dbReference type="EMBL" id="DAD55754.1"/>
    </source>
</evidence>
<proteinExistence type="predicted"/>
<protein>
    <submittedName>
        <fullName evidence="1">Uncharacterized protein</fullName>
    </submittedName>
</protein>
<reference evidence="1" key="1">
    <citation type="journal article" date="2021" name="Proc. Natl. Acad. Sci. U.S.A.">
        <title>A Catalog of Tens of Thousands of Viruses from Human Metagenomes Reveals Hidden Associations with Chronic Diseases.</title>
        <authorList>
            <person name="Tisza M.J."/>
            <person name="Buck C.B."/>
        </authorList>
    </citation>
    <scope>NUCLEOTIDE SEQUENCE</scope>
    <source>
        <strain evidence="1">CtOZu12</strain>
    </source>
</reference>